<feature type="compositionally biased region" description="Basic and acidic residues" evidence="2">
    <location>
        <begin position="208"/>
        <end position="236"/>
    </location>
</feature>
<comment type="caution">
    <text evidence="4">The sequence shown here is derived from an EMBL/GenBank/DDBJ whole genome shotgun (WGS) entry which is preliminary data.</text>
</comment>
<proteinExistence type="predicted"/>
<feature type="region of interest" description="Disordered" evidence="2">
    <location>
        <begin position="153"/>
        <end position="260"/>
    </location>
</feature>
<feature type="compositionally biased region" description="Basic and acidic residues" evidence="2">
    <location>
        <begin position="350"/>
        <end position="360"/>
    </location>
</feature>
<feature type="compositionally biased region" description="Basic and acidic residues" evidence="2">
    <location>
        <begin position="377"/>
        <end position="389"/>
    </location>
</feature>
<reference evidence="4 5" key="1">
    <citation type="submission" date="2024-03" db="EMBL/GenBank/DDBJ databases">
        <title>The Acrasis kona genome and developmental transcriptomes reveal deep origins of eukaryotic multicellular pathways.</title>
        <authorList>
            <person name="Sheikh S."/>
            <person name="Fu C.-J."/>
            <person name="Brown M.W."/>
            <person name="Baldauf S.L."/>
        </authorList>
    </citation>
    <scope>NUCLEOTIDE SEQUENCE [LARGE SCALE GENOMIC DNA]</scope>
    <source>
        <strain evidence="4 5">ATCC MYA-3509</strain>
    </source>
</reference>
<protein>
    <recommendedName>
        <fullName evidence="3">CCHC-type domain-containing protein</fullName>
    </recommendedName>
</protein>
<feature type="compositionally biased region" description="Basic and acidic residues" evidence="2">
    <location>
        <begin position="402"/>
        <end position="411"/>
    </location>
</feature>
<dbReference type="AlphaFoldDB" id="A0AAW2YXT7"/>
<dbReference type="Proteomes" id="UP001431209">
    <property type="component" value="Unassembled WGS sequence"/>
</dbReference>
<feature type="compositionally biased region" description="Polar residues" evidence="2">
    <location>
        <begin position="321"/>
        <end position="339"/>
    </location>
</feature>
<keyword evidence="1" id="KW-0479">Metal-binding</keyword>
<dbReference type="PROSITE" id="PS50158">
    <property type="entry name" value="ZF_CCHC"/>
    <property type="match status" value="1"/>
</dbReference>
<dbReference type="GO" id="GO:0003676">
    <property type="term" value="F:nucleic acid binding"/>
    <property type="evidence" value="ECO:0007669"/>
    <property type="project" value="InterPro"/>
</dbReference>
<dbReference type="InterPro" id="IPR001878">
    <property type="entry name" value="Znf_CCHC"/>
</dbReference>
<feature type="compositionally biased region" description="Basic and acidic residues" evidence="2">
    <location>
        <begin position="159"/>
        <end position="188"/>
    </location>
</feature>
<keyword evidence="1" id="KW-0862">Zinc</keyword>
<keyword evidence="5" id="KW-1185">Reference proteome</keyword>
<evidence type="ECO:0000313" key="4">
    <source>
        <dbReference type="EMBL" id="KAL0481102.1"/>
    </source>
</evidence>
<evidence type="ECO:0000256" key="1">
    <source>
        <dbReference type="PROSITE-ProRule" id="PRU00047"/>
    </source>
</evidence>
<keyword evidence="1" id="KW-0863">Zinc-finger</keyword>
<evidence type="ECO:0000313" key="5">
    <source>
        <dbReference type="Proteomes" id="UP001431209"/>
    </source>
</evidence>
<evidence type="ECO:0000256" key="2">
    <source>
        <dbReference type="SAM" id="MobiDB-lite"/>
    </source>
</evidence>
<feature type="compositionally biased region" description="Low complexity" evidence="2">
    <location>
        <begin position="237"/>
        <end position="260"/>
    </location>
</feature>
<feature type="domain" description="CCHC-type" evidence="3">
    <location>
        <begin position="113"/>
        <end position="128"/>
    </location>
</feature>
<organism evidence="4 5">
    <name type="scientific">Acrasis kona</name>
    <dbReference type="NCBI Taxonomy" id="1008807"/>
    <lineage>
        <taxon>Eukaryota</taxon>
        <taxon>Discoba</taxon>
        <taxon>Heterolobosea</taxon>
        <taxon>Tetramitia</taxon>
        <taxon>Eutetramitia</taxon>
        <taxon>Acrasidae</taxon>
        <taxon>Acrasis</taxon>
    </lineage>
</organism>
<name>A0AAW2YXT7_9EUKA</name>
<dbReference type="GO" id="GO:0008270">
    <property type="term" value="F:zinc ion binding"/>
    <property type="evidence" value="ECO:0007669"/>
    <property type="project" value="UniProtKB-KW"/>
</dbReference>
<accession>A0AAW2YXT7</accession>
<dbReference type="EMBL" id="JAOPGA020000732">
    <property type="protein sequence ID" value="KAL0481102.1"/>
    <property type="molecule type" value="Genomic_DNA"/>
</dbReference>
<feature type="compositionally biased region" description="Basic residues" evidence="2">
    <location>
        <begin position="196"/>
        <end position="207"/>
    </location>
</feature>
<gene>
    <name evidence="4" type="ORF">AKO1_012884</name>
</gene>
<feature type="compositionally biased region" description="Basic residues" evidence="2">
    <location>
        <begin position="340"/>
        <end position="349"/>
    </location>
</feature>
<feature type="region of interest" description="Disordered" evidence="2">
    <location>
        <begin position="308"/>
        <end position="411"/>
    </location>
</feature>
<evidence type="ECO:0000259" key="3">
    <source>
        <dbReference type="PROSITE" id="PS50158"/>
    </source>
</evidence>
<sequence length="411" mass="49131">MTSSTKDEEPTVTIKFSHVPEIGRSYMIRQIQDFLYKVKSRREDKQDDMELIENEEEQQTSEQKEIVIYCDFVTDTSSGQVLKNQYENEDVPTYERTMDEILPFRKENPPTMCFNCGRPDHQIAQCKEDRDYKTIEENKALYQKYSKRRIRTQEPNYRYFDDAHKQNEQDDANDKRRRQHDYDDDHHNRSPPSPRTHQHNNHHHTSKRTIDDAPSRSERPRRERSRTPIEIIDDRSSTATAPPTPTPIKSTSSTSNDNSSLKIYQENKPFTKDVTTVNEEFLFGGQVIQDPGWKHSFDDVLHKIKVHSTERQKSRLKMGTINHSISTNHDELPSSSSGRKPTKILGKRGRRDELEDEQRWDRRRSRSRSPQYRRGNRHDDDSRYRRDYNNHYQHRDHHQRADRRSERERSY</sequence>
<feature type="compositionally biased region" description="Basic residues" evidence="2">
    <location>
        <begin position="392"/>
        <end position="401"/>
    </location>
</feature>